<feature type="signal peptide" evidence="1">
    <location>
        <begin position="1"/>
        <end position="20"/>
    </location>
</feature>
<evidence type="ECO:0000256" key="1">
    <source>
        <dbReference type="SAM" id="SignalP"/>
    </source>
</evidence>
<feature type="chain" id="PRO_5012591606" evidence="1">
    <location>
        <begin position="21"/>
        <end position="268"/>
    </location>
</feature>
<gene>
    <name evidence="2" type="ORF">SMSP2_00769</name>
</gene>
<protein>
    <submittedName>
        <fullName evidence="2">Uncharacterized protein</fullName>
    </submittedName>
</protein>
<proteinExistence type="predicted"/>
<organism evidence="2 3">
    <name type="scientific">Limihaloglobus sulfuriphilus</name>
    <dbReference type="NCBI Taxonomy" id="1851148"/>
    <lineage>
        <taxon>Bacteria</taxon>
        <taxon>Pseudomonadati</taxon>
        <taxon>Planctomycetota</taxon>
        <taxon>Phycisphaerae</taxon>
        <taxon>Sedimentisphaerales</taxon>
        <taxon>Sedimentisphaeraceae</taxon>
        <taxon>Limihaloglobus</taxon>
    </lineage>
</organism>
<dbReference type="RefSeq" id="WP_146682685.1">
    <property type="nucleotide sequence ID" value="NZ_CP019646.1"/>
</dbReference>
<name>A0A1Q2MCJ9_9BACT</name>
<dbReference type="Proteomes" id="UP000188181">
    <property type="component" value="Chromosome"/>
</dbReference>
<keyword evidence="3" id="KW-1185">Reference proteome</keyword>
<dbReference type="AlphaFoldDB" id="A0A1Q2MCJ9"/>
<sequence length="268" mass="29475" precursor="true">MKRSALLICTLSIIFASGFAAGDYANPPMWEQSMNFSHQSWDFMEPEYTAPEGPALPLNPDGVPEPINEFGDAALIETSFDVPPEYQHLIAMGLVGWMPEVEYLVTPRKGYYGGMGHTHLKFHVPAAAAQIGCDNLVWVQMTYFGRMDGAEPFALAAAHDETMADSAGIETVSVNTEVLDETAGSIGRWYRTTGIFRYSDKNNGLYLKLSVFRYPPDAEHTMGGSAMVDQVDIDTKTVSDYDFNGDDIVDLADFAILSSQWLSSTAIQ</sequence>
<reference evidence="3" key="1">
    <citation type="submission" date="2017-02" db="EMBL/GenBank/DDBJ databases">
        <title>Comparative genomics and description of representatives of a novel lineage of planctomycetes thriving in anoxic sediments.</title>
        <authorList>
            <person name="Spring S."/>
            <person name="Bunk B."/>
            <person name="Sproer C."/>
        </authorList>
    </citation>
    <scope>NUCLEOTIDE SEQUENCE [LARGE SCALE GENOMIC DNA]</scope>
    <source>
        <strain evidence="3">SM-Chi-D1</strain>
    </source>
</reference>
<evidence type="ECO:0000313" key="2">
    <source>
        <dbReference type="EMBL" id="AQQ70421.1"/>
    </source>
</evidence>
<dbReference type="STRING" id="1851148.SMSP2_00769"/>
<evidence type="ECO:0000313" key="3">
    <source>
        <dbReference type="Proteomes" id="UP000188181"/>
    </source>
</evidence>
<dbReference type="KEGG" id="pbas:SMSP2_00769"/>
<dbReference type="PROSITE" id="PS00018">
    <property type="entry name" value="EF_HAND_1"/>
    <property type="match status" value="1"/>
</dbReference>
<accession>A0A1Q2MCJ9</accession>
<dbReference type="EMBL" id="CP019646">
    <property type="protein sequence ID" value="AQQ70421.1"/>
    <property type="molecule type" value="Genomic_DNA"/>
</dbReference>
<dbReference type="InterPro" id="IPR018247">
    <property type="entry name" value="EF_Hand_1_Ca_BS"/>
</dbReference>
<keyword evidence="1" id="KW-0732">Signal</keyword>